<name>A0A7Y6ETT9_9BACL</name>
<dbReference type="GO" id="GO:0004781">
    <property type="term" value="F:sulfate adenylyltransferase (ATP) activity"/>
    <property type="evidence" value="ECO:0007669"/>
    <property type="project" value="InterPro"/>
</dbReference>
<dbReference type="Pfam" id="PF01747">
    <property type="entry name" value="ATP-sulfurylase"/>
    <property type="match status" value="1"/>
</dbReference>
<proteinExistence type="predicted"/>
<dbReference type="AlphaFoldDB" id="A0A7Y6ETT9"/>
<dbReference type="SUPFAM" id="SSF52374">
    <property type="entry name" value="Nucleotidylyl transferase"/>
    <property type="match status" value="1"/>
</dbReference>
<evidence type="ECO:0000259" key="1">
    <source>
        <dbReference type="Pfam" id="PF01747"/>
    </source>
</evidence>
<keyword evidence="3" id="KW-1185">Reference proteome</keyword>
<comment type="caution">
    <text evidence="2">The sequence shown here is derived from an EMBL/GenBank/DDBJ whole genome shotgun (WGS) entry which is preliminary data.</text>
</comment>
<evidence type="ECO:0000313" key="2">
    <source>
        <dbReference type="EMBL" id="NUU74108.1"/>
    </source>
</evidence>
<reference evidence="2 3" key="1">
    <citation type="submission" date="2020-05" db="EMBL/GenBank/DDBJ databases">
        <title>Genome Sequencing of Type Strains.</title>
        <authorList>
            <person name="Lemaire J.F."/>
            <person name="Inderbitzin P."/>
            <person name="Gregorio O.A."/>
            <person name="Collins S.B."/>
            <person name="Wespe N."/>
            <person name="Knight-Connoni V."/>
        </authorList>
    </citation>
    <scope>NUCLEOTIDE SEQUENCE [LARGE SCALE GENOMIC DNA]</scope>
    <source>
        <strain evidence="2 3">LMG 21957</strain>
    </source>
</reference>
<protein>
    <recommendedName>
        <fullName evidence="1">Sulphate adenylyltransferase catalytic domain-containing protein</fullName>
    </recommendedName>
</protein>
<gene>
    <name evidence="2" type="ORF">HP552_02280</name>
</gene>
<dbReference type="Proteomes" id="UP000526125">
    <property type="component" value="Unassembled WGS sequence"/>
</dbReference>
<organism evidence="2 3">
    <name type="scientific">Paenibacillus xylanilyticus</name>
    <dbReference type="NCBI Taxonomy" id="248903"/>
    <lineage>
        <taxon>Bacteria</taxon>
        <taxon>Bacillati</taxon>
        <taxon>Bacillota</taxon>
        <taxon>Bacilli</taxon>
        <taxon>Bacillales</taxon>
        <taxon>Paenibacillaceae</taxon>
        <taxon>Paenibacillus</taxon>
    </lineage>
</organism>
<dbReference type="InterPro" id="IPR014729">
    <property type="entry name" value="Rossmann-like_a/b/a_fold"/>
</dbReference>
<dbReference type="InterPro" id="IPR024951">
    <property type="entry name" value="Sulfurylase_cat_dom"/>
</dbReference>
<evidence type="ECO:0000313" key="3">
    <source>
        <dbReference type="Proteomes" id="UP000526125"/>
    </source>
</evidence>
<feature type="domain" description="Sulphate adenylyltransferase catalytic" evidence="1">
    <location>
        <begin position="2"/>
        <end position="61"/>
    </location>
</feature>
<sequence length="69" mass="7790">MLFEHSFYCTKCGNMASSQNLPTWQRASHDVVRYESGGLLRDGECPPPEFTRPEVAEVLIEGMAEQVRS</sequence>
<dbReference type="Gene3D" id="3.40.50.620">
    <property type="entry name" value="HUPs"/>
    <property type="match status" value="1"/>
</dbReference>
<dbReference type="EMBL" id="JABMCB010000124">
    <property type="protein sequence ID" value="NUU74108.1"/>
    <property type="molecule type" value="Genomic_DNA"/>
</dbReference>
<accession>A0A7Y6ETT9</accession>